<feature type="domain" description="SWI/SNF and RSC complexes subunit Ssr4 C-terminal" evidence="2">
    <location>
        <begin position="386"/>
        <end position="420"/>
    </location>
</feature>
<organism evidence="3">
    <name type="scientific">Rhodotorula toruloides</name>
    <name type="common">Yeast</name>
    <name type="synonym">Rhodosporidium toruloides</name>
    <dbReference type="NCBI Taxonomy" id="5286"/>
    <lineage>
        <taxon>Eukaryota</taxon>
        <taxon>Fungi</taxon>
        <taxon>Dikarya</taxon>
        <taxon>Basidiomycota</taxon>
        <taxon>Pucciniomycotina</taxon>
        <taxon>Microbotryomycetes</taxon>
        <taxon>Sporidiobolales</taxon>
        <taxon>Sporidiobolaceae</taxon>
        <taxon>Rhodotorula</taxon>
    </lineage>
</organism>
<accession>A0A061AXZ9</accession>
<feature type="region of interest" description="Disordered" evidence="1">
    <location>
        <begin position="164"/>
        <end position="244"/>
    </location>
</feature>
<dbReference type="InterPro" id="IPR046464">
    <property type="entry name" value="SWI-SNF_Ssr4_C"/>
</dbReference>
<dbReference type="EMBL" id="LK052939">
    <property type="protein sequence ID" value="CDR39606.1"/>
    <property type="molecule type" value="Genomic_DNA"/>
</dbReference>
<dbReference type="AlphaFoldDB" id="A0A061AXZ9"/>
<feature type="compositionally biased region" description="Low complexity" evidence="1">
    <location>
        <begin position="368"/>
        <end position="382"/>
    </location>
</feature>
<protein>
    <submittedName>
        <fullName evidence="3">RHTO0S04e06986g1_1</fullName>
    </submittedName>
</protein>
<evidence type="ECO:0000259" key="2">
    <source>
        <dbReference type="Pfam" id="PF20497"/>
    </source>
</evidence>
<evidence type="ECO:0000256" key="1">
    <source>
        <dbReference type="SAM" id="MobiDB-lite"/>
    </source>
</evidence>
<feature type="compositionally biased region" description="Pro residues" evidence="1">
    <location>
        <begin position="189"/>
        <end position="212"/>
    </location>
</feature>
<feature type="compositionally biased region" description="Polar residues" evidence="1">
    <location>
        <begin position="219"/>
        <end position="241"/>
    </location>
</feature>
<gene>
    <name evidence="3" type="ORF">RHTO0S_04e06986g</name>
</gene>
<name>A0A061AXZ9_RHOTO</name>
<dbReference type="Pfam" id="PF20497">
    <property type="entry name" value="SWI-SNF_Ssr4_C"/>
    <property type="match status" value="1"/>
</dbReference>
<sequence>MADLWLKGDYPIGPFPHPPIEQAVADVLAKAPWSGFSTGDVGFRHDFVDRPEAGTAFLALLQPPPRPAPPDGLRYLYDGPTERRTVSQHTVTCPTNVNTPTQNSAMQVELECFTAFCGHLPPRDQPYPPNSPELRLTRFRKRWRITNGQYPTLWFCYWGQDQSGGAGQGPAPNAPAGWDSMPARQYPLQRPPNVPSNPIYPFPSPNRPPPSAQPGMPGTPQNARPPQNYSTPQTPFTTTPASGLARQQQLAALQNQAALGLSTSNPTLEARQQQFQAQQQAMAAQQALAAQQARAGYPDPRLAQGYPAGMTPQQQLQAQQAFLLAQQQRQHQQQAVPSTPADAQAQAARAAAHAQAIAARTQRKVSGSAPSAVQPAAVASSSRDQDDTAPPTDILDHLTPRQLAIHRYAHNHDILAPIFDPWPTSSILSGEPRQREVEEILATTGVSSRSGEPRVGAVPGLGRDGGLAVLATSAARISAFAALGKEPEKARLPLEERRNQLQKMLESIEGSIQRMEQRHQEKVAQIKEGPKA</sequence>
<dbReference type="OrthoDB" id="5321006at2759"/>
<feature type="region of interest" description="Disordered" evidence="1">
    <location>
        <begin position="328"/>
        <end position="395"/>
    </location>
</feature>
<evidence type="ECO:0000313" key="3">
    <source>
        <dbReference type="EMBL" id="CDR39606.1"/>
    </source>
</evidence>
<reference evidence="3" key="1">
    <citation type="journal article" date="2014" name="Genome Announc.">
        <title>Draft genome sequence of Rhodosporidium toruloides CECT1137, an oleaginous yeast of biotechnological interest.</title>
        <authorList>
            <person name="Morin N."/>
            <person name="Calcas X."/>
            <person name="Devillers H."/>
            <person name="Durrens P."/>
            <person name="Sherman D.J."/>
            <person name="Nicaud J.-M."/>
            <person name="Neuveglise C."/>
        </authorList>
    </citation>
    <scope>NUCLEOTIDE SEQUENCE</scope>
    <source>
        <strain evidence="3">CECT1137</strain>
    </source>
</reference>
<feature type="compositionally biased region" description="Low complexity" evidence="1">
    <location>
        <begin position="328"/>
        <end position="360"/>
    </location>
</feature>
<proteinExistence type="predicted"/>
<feature type="compositionally biased region" description="Basic and acidic residues" evidence="1">
    <location>
        <begin position="515"/>
        <end position="532"/>
    </location>
</feature>
<feature type="region of interest" description="Disordered" evidence="1">
    <location>
        <begin position="513"/>
        <end position="532"/>
    </location>
</feature>